<dbReference type="EMBL" id="SPHZ02000011">
    <property type="protein sequence ID" value="KAF0891077.1"/>
    <property type="molecule type" value="Genomic_DNA"/>
</dbReference>
<organism evidence="2 3">
    <name type="scientific">Oryza meyeriana var. granulata</name>
    <dbReference type="NCBI Taxonomy" id="110450"/>
    <lineage>
        <taxon>Eukaryota</taxon>
        <taxon>Viridiplantae</taxon>
        <taxon>Streptophyta</taxon>
        <taxon>Embryophyta</taxon>
        <taxon>Tracheophyta</taxon>
        <taxon>Spermatophyta</taxon>
        <taxon>Magnoliopsida</taxon>
        <taxon>Liliopsida</taxon>
        <taxon>Poales</taxon>
        <taxon>Poaceae</taxon>
        <taxon>BOP clade</taxon>
        <taxon>Oryzoideae</taxon>
        <taxon>Oryzeae</taxon>
        <taxon>Oryzinae</taxon>
        <taxon>Oryza</taxon>
        <taxon>Oryza meyeriana</taxon>
    </lineage>
</organism>
<dbReference type="AlphaFoldDB" id="A0A6G1BTJ4"/>
<evidence type="ECO:0000313" key="2">
    <source>
        <dbReference type="EMBL" id="KAF0891077.1"/>
    </source>
</evidence>
<sequence>MFLTDKYHALLPFHADHRRRAGKAVSKPAAGGPESARFGVALAARLRSLLPLPASPLAALARLADLLALTLADAVPALTGEGDAAAVTAHLDAGVALLDACNAITARLDRLRRRRLLSRFALHLLSSSPPPSSVRRARAALADRDECAPASPPPPLPSLPFDQPSGRLSGAASVLLAVDAVSSLAAAAAAAVLCGEALQIVFPLVSGDFPWTEAFNAVSIQLAALATKAGEVDAVDEAVRKLTSVLDSEGDLDEAALRAAAQEVEKRTEELTAPLDRLSDAVNGVFRAALCLRNAELGSIMVGPAEKTSCK</sequence>
<keyword evidence="3" id="KW-1185">Reference proteome</keyword>
<dbReference type="PANTHER" id="PTHR31509">
    <property type="entry name" value="BPS1-LIKE PROTEIN"/>
    <property type="match status" value="1"/>
</dbReference>
<dbReference type="Proteomes" id="UP000479710">
    <property type="component" value="Unassembled WGS sequence"/>
</dbReference>
<evidence type="ECO:0000256" key="1">
    <source>
        <dbReference type="SAM" id="MobiDB-lite"/>
    </source>
</evidence>
<accession>A0A6G1BTJ4</accession>
<dbReference type="OrthoDB" id="694709at2759"/>
<evidence type="ECO:0000313" key="3">
    <source>
        <dbReference type="Proteomes" id="UP000479710"/>
    </source>
</evidence>
<protein>
    <submittedName>
        <fullName evidence="2">Uncharacterized protein</fullName>
    </submittedName>
</protein>
<reference evidence="2 3" key="1">
    <citation type="submission" date="2019-11" db="EMBL/GenBank/DDBJ databases">
        <title>Whole genome sequence of Oryza granulata.</title>
        <authorList>
            <person name="Li W."/>
        </authorList>
    </citation>
    <scope>NUCLEOTIDE SEQUENCE [LARGE SCALE GENOMIC DNA]</scope>
    <source>
        <strain evidence="3">cv. Menghai</strain>
        <tissue evidence="2">Leaf</tissue>
    </source>
</reference>
<feature type="region of interest" description="Disordered" evidence="1">
    <location>
        <begin position="128"/>
        <end position="163"/>
    </location>
</feature>
<name>A0A6G1BTJ4_9ORYZ</name>
<comment type="caution">
    <text evidence="2">The sequence shown here is derived from an EMBL/GenBank/DDBJ whole genome shotgun (WGS) entry which is preliminary data.</text>
</comment>
<proteinExistence type="predicted"/>
<gene>
    <name evidence="2" type="ORF">E2562_005161</name>
</gene>